<dbReference type="Pfam" id="PF00106">
    <property type="entry name" value="adh_short"/>
    <property type="match status" value="1"/>
</dbReference>
<evidence type="ECO:0000256" key="3">
    <source>
        <dbReference type="ARBA" id="ARBA00023002"/>
    </source>
</evidence>
<name>A0A367KXT9_RHIST</name>
<keyword evidence="3" id="KW-0560">Oxidoreductase</keyword>
<dbReference type="PANTHER" id="PTHR24320">
    <property type="entry name" value="RETINOL DEHYDROGENASE"/>
    <property type="match status" value="1"/>
</dbReference>
<comment type="caution">
    <text evidence="4">The sequence shown here is derived from an EMBL/GenBank/DDBJ whole genome shotgun (WGS) entry which is preliminary data.</text>
</comment>
<dbReference type="PROSITE" id="PS00061">
    <property type="entry name" value="ADH_SHORT"/>
    <property type="match status" value="1"/>
</dbReference>
<dbReference type="STRING" id="4846.A0A367KXT9"/>
<comment type="similarity">
    <text evidence="1">Belongs to the short-chain dehydrogenases/reductases (SDR) family.</text>
</comment>
<dbReference type="PANTHER" id="PTHR24320:SF148">
    <property type="entry name" value="NAD(P)-BINDING ROSSMANN-FOLD SUPERFAMILY PROTEIN"/>
    <property type="match status" value="1"/>
</dbReference>
<dbReference type="InterPro" id="IPR036291">
    <property type="entry name" value="NAD(P)-bd_dom_sf"/>
</dbReference>
<dbReference type="PRINTS" id="PR00081">
    <property type="entry name" value="GDHRDH"/>
</dbReference>
<keyword evidence="5" id="KW-1185">Reference proteome</keyword>
<protein>
    <submittedName>
        <fullName evidence="4">Uncharacterized protein</fullName>
    </submittedName>
</protein>
<gene>
    <name evidence="4" type="ORF">CU098_012940</name>
</gene>
<dbReference type="Proteomes" id="UP000253551">
    <property type="component" value="Unassembled WGS sequence"/>
</dbReference>
<keyword evidence="2" id="KW-0521">NADP</keyword>
<organism evidence="4 5">
    <name type="scientific">Rhizopus stolonifer</name>
    <name type="common">Rhizopus nigricans</name>
    <dbReference type="NCBI Taxonomy" id="4846"/>
    <lineage>
        <taxon>Eukaryota</taxon>
        <taxon>Fungi</taxon>
        <taxon>Fungi incertae sedis</taxon>
        <taxon>Mucoromycota</taxon>
        <taxon>Mucoromycotina</taxon>
        <taxon>Mucoromycetes</taxon>
        <taxon>Mucorales</taxon>
        <taxon>Mucorineae</taxon>
        <taxon>Rhizopodaceae</taxon>
        <taxon>Rhizopus</taxon>
    </lineage>
</organism>
<evidence type="ECO:0000256" key="2">
    <source>
        <dbReference type="ARBA" id="ARBA00022857"/>
    </source>
</evidence>
<dbReference type="OrthoDB" id="191139at2759"/>
<dbReference type="InterPro" id="IPR020904">
    <property type="entry name" value="Sc_DH/Rdtase_CS"/>
</dbReference>
<dbReference type="AlphaFoldDB" id="A0A367KXT9"/>
<dbReference type="EMBL" id="PJQM01000045">
    <property type="protein sequence ID" value="RCI07028.1"/>
    <property type="molecule type" value="Genomic_DNA"/>
</dbReference>
<accession>A0A367KXT9</accession>
<evidence type="ECO:0000256" key="1">
    <source>
        <dbReference type="ARBA" id="ARBA00006484"/>
    </source>
</evidence>
<sequence length="303" mass="33316">MTNLKGKVAIVTGSWLGRGLEIACALSLAGAKVIIPSCTLEKSNFALEYITQQVPDADLIPMQLDLSSLASIQSFAYAFQSLHLPLHILINNASVVSCFKSYTKDEFEATFGINYLGHFYLTLLLADVLKKSAPARIVMVSSSANHLFLPSSGLDLCNLNAEKGYSPSIAYGQSKLASILFAKELQRQFDNEGADITVISLHPGMANSIDMPQHFDISRLLDSLCKHGSKDILKETLQSRRDRMDASSVIYCATSSGIIKGEFYCQNQVNANLLNKQANDQRMARMLWEASVKMIASKMYSIQ</sequence>
<proteinExistence type="inferred from homology"/>
<dbReference type="GO" id="GO:0016491">
    <property type="term" value="F:oxidoreductase activity"/>
    <property type="evidence" value="ECO:0007669"/>
    <property type="project" value="UniProtKB-KW"/>
</dbReference>
<dbReference type="InterPro" id="IPR002347">
    <property type="entry name" value="SDR_fam"/>
</dbReference>
<dbReference type="Gene3D" id="3.40.50.720">
    <property type="entry name" value="NAD(P)-binding Rossmann-like Domain"/>
    <property type="match status" value="1"/>
</dbReference>
<evidence type="ECO:0000313" key="5">
    <source>
        <dbReference type="Proteomes" id="UP000253551"/>
    </source>
</evidence>
<evidence type="ECO:0000313" key="4">
    <source>
        <dbReference type="EMBL" id="RCI07028.1"/>
    </source>
</evidence>
<dbReference type="SUPFAM" id="SSF51735">
    <property type="entry name" value="NAD(P)-binding Rossmann-fold domains"/>
    <property type="match status" value="1"/>
</dbReference>
<reference evidence="4 5" key="1">
    <citation type="journal article" date="2018" name="G3 (Bethesda)">
        <title>Phylogenetic and Phylogenomic Definition of Rhizopus Species.</title>
        <authorList>
            <person name="Gryganskyi A.P."/>
            <person name="Golan J."/>
            <person name="Dolatabadi S."/>
            <person name="Mondo S."/>
            <person name="Robb S."/>
            <person name="Idnurm A."/>
            <person name="Muszewska A."/>
            <person name="Steczkiewicz K."/>
            <person name="Masonjones S."/>
            <person name="Liao H.L."/>
            <person name="Gajdeczka M.T."/>
            <person name="Anike F."/>
            <person name="Vuek A."/>
            <person name="Anishchenko I.M."/>
            <person name="Voigt K."/>
            <person name="de Hoog G.S."/>
            <person name="Smith M.E."/>
            <person name="Heitman J."/>
            <person name="Vilgalys R."/>
            <person name="Stajich J.E."/>
        </authorList>
    </citation>
    <scope>NUCLEOTIDE SEQUENCE [LARGE SCALE GENOMIC DNA]</scope>
    <source>
        <strain evidence="4 5">LSU 92-RS-03</strain>
    </source>
</reference>